<dbReference type="SUPFAM" id="SSF52540">
    <property type="entry name" value="P-loop containing nucleoside triphosphate hydrolases"/>
    <property type="match status" value="1"/>
</dbReference>
<protein>
    <submittedName>
        <fullName evidence="1">Sulfotransferase</fullName>
    </submittedName>
</protein>
<name>A0ABP7SQW8_9SPHN</name>
<organism evidence="1 2">
    <name type="scientific">Sphingomonas swuensis</name>
    <dbReference type="NCBI Taxonomy" id="977800"/>
    <lineage>
        <taxon>Bacteria</taxon>
        <taxon>Pseudomonadati</taxon>
        <taxon>Pseudomonadota</taxon>
        <taxon>Alphaproteobacteria</taxon>
        <taxon>Sphingomonadales</taxon>
        <taxon>Sphingomonadaceae</taxon>
        <taxon>Sphingomonas</taxon>
    </lineage>
</organism>
<dbReference type="Gene3D" id="3.40.50.300">
    <property type="entry name" value="P-loop containing nucleotide triphosphate hydrolases"/>
    <property type="match status" value="1"/>
</dbReference>
<dbReference type="PANTHER" id="PTHR36451">
    <property type="entry name" value="PAPS-DEPENDENT SULFOTRANSFERASE STF3"/>
    <property type="match status" value="1"/>
</dbReference>
<gene>
    <name evidence="1" type="ORF">GCM10022280_12130</name>
</gene>
<dbReference type="Proteomes" id="UP001500235">
    <property type="component" value="Unassembled WGS sequence"/>
</dbReference>
<dbReference type="PANTHER" id="PTHR36451:SF1">
    <property type="entry name" value="OMEGA-HYDROXY-BETA-DIHYDROMENAQUINONE-9 SULFOTRANSFERASE STF3"/>
    <property type="match status" value="1"/>
</dbReference>
<comment type="caution">
    <text evidence="1">The sequence shown here is derived from an EMBL/GenBank/DDBJ whole genome shotgun (WGS) entry which is preliminary data.</text>
</comment>
<dbReference type="InterPro" id="IPR052736">
    <property type="entry name" value="Stf3_sulfotransferase"/>
</dbReference>
<dbReference type="EMBL" id="BAABBQ010000001">
    <property type="protein sequence ID" value="GAA4015110.1"/>
    <property type="molecule type" value="Genomic_DNA"/>
</dbReference>
<sequence length="407" mass="45552">MTDDLRLLRLANRSLGRLPPVTLDPERIEAYVCRRQGLSRVPGTHWRPAFAALCESLHHEARLSPLGRIMANGQLVGLLKARCRAERLLARHPEIHEQPIAAPIIIMGPMRSGSTRVQRLLACDPRLAWTRLHETLFPVPSGRRDRKRIAAAATVHAILRTLNPAVQQLHPSGPMQPDEEFGYLSFAFHSGQFAVQWDLPGFLEQEESRDLLPVAAELRTLLRINAWARGESGQRRWVLKCPAYSGMAEALIATFPDAQLVCLSRDPLKVVASSASLVHQQRRIHSDAADARAIGPEWLERTARRQRQLAAVRTLHPEVPAFDLHYDTMTADWRGAMHRLYRFLGLSLTGEVMAAMERYISGAKEHRGHRYALADYGLDPAMVEAAFAQPERPLFPVSSPPLAVAAE</sequence>
<accession>A0ABP7SQW8</accession>
<evidence type="ECO:0000313" key="2">
    <source>
        <dbReference type="Proteomes" id="UP001500235"/>
    </source>
</evidence>
<proteinExistence type="predicted"/>
<dbReference type="InterPro" id="IPR027417">
    <property type="entry name" value="P-loop_NTPase"/>
</dbReference>
<dbReference type="Pfam" id="PF13469">
    <property type="entry name" value="Sulfotransfer_3"/>
    <property type="match status" value="1"/>
</dbReference>
<keyword evidence="2" id="KW-1185">Reference proteome</keyword>
<reference evidence="2" key="1">
    <citation type="journal article" date="2019" name="Int. J. Syst. Evol. Microbiol.">
        <title>The Global Catalogue of Microorganisms (GCM) 10K type strain sequencing project: providing services to taxonomists for standard genome sequencing and annotation.</title>
        <authorList>
            <consortium name="The Broad Institute Genomics Platform"/>
            <consortium name="The Broad Institute Genome Sequencing Center for Infectious Disease"/>
            <person name="Wu L."/>
            <person name="Ma J."/>
        </authorList>
    </citation>
    <scope>NUCLEOTIDE SEQUENCE [LARGE SCALE GENOMIC DNA]</scope>
    <source>
        <strain evidence="2">JCM 17563</strain>
    </source>
</reference>
<dbReference type="RefSeq" id="WP_344706487.1">
    <property type="nucleotide sequence ID" value="NZ_BAABBQ010000001.1"/>
</dbReference>
<evidence type="ECO:0000313" key="1">
    <source>
        <dbReference type="EMBL" id="GAA4015110.1"/>
    </source>
</evidence>